<comment type="caution">
    <text evidence="6">The sequence shown here is derived from an EMBL/GenBank/DDBJ whole genome shotgun (WGS) entry which is preliminary data.</text>
</comment>
<dbReference type="Gene3D" id="3.30.450.20">
    <property type="entry name" value="PAS domain"/>
    <property type="match status" value="1"/>
</dbReference>
<sequence length="221" mass="25518">MNVHNAPALFDEKSENTPVPQPTLKEVSFDSVMAHHRRHRPIVSDEEAQIFDIAKRMKTPISISNPDLVDHPIVFVNRALEYLTGYSAETMIGANCRFLQGKDTDRAEVAKVRDAVERRQPTEVVLLNYTAQGDPFHNLLVIRPLWVSVDHCLLIGCQHEFNFGVRRREIERRTFSRFDNARELSLKARDQEAKTRQALIMRSEAMVSRIQTHLYRRAAML</sequence>
<protein>
    <recommendedName>
        <fullName evidence="5">PAS domain-containing protein</fullName>
    </recommendedName>
</protein>
<dbReference type="InterPro" id="IPR035965">
    <property type="entry name" value="PAS-like_dom_sf"/>
</dbReference>
<accession>A0A640VQC2</accession>
<proteinExistence type="predicted"/>
<evidence type="ECO:0000256" key="1">
    <source>
        <dbReference type="ARBA" id="ARBA00022630"/>
    </source>
</evidence>
<dbReference type="SUPFAM" id="SSF55785">
    <property type="entry name" value="PYP-like sensor domain (PAS domain)"/>
    <property type="match status" value="1"/>
</dbReference>
<feature type="region of interest" description="Disordered" evidence="4">
    <location>
        <begin position="1"/>
        <end position="22"/>
    </location>
</feature>
<name>A0A640VQC2_9RHOB</name>
<evidence type="ECO:0000313" key="6">
    <source>
        <dbReference type="EMBL" id="GFE48406.1"/>
    </source>
</evidence>
<dbReference type="PROSITE" id="PS50112">
    <property type="entry name" value="PAS"/>
    <property type="match status" value="1"/>
</dbReference>
<dbReference type="CDD" id="cd00130">
    <property type="entry name" value="PAS"/>
    <property type="match status" value="1"/>
</dbReference>
<keyword evidence="1" id="KW-0285">Flavoprotein</keyword>
<dbReference type="PANTHER" id="PTHR47429:SF2">
    <property type="entry name" value="PROTEIN TWIN LOV 1"/>
    <property type="match status" value="1"/>
</dbReference>
<dbReference type="Proteomes" id="UP000436522">
    <property type="component" value="Unassembled WGS sequence"/>
</dbReference>
<dbReference type="PANTHER" id="PTHR47429">
    <property type="entry name" value="PROTEIN TWIN LOV 1"/>
    <property type="match status" value="1"/>
</dbReference>
<reference evidence="6 7" key="1">
    <citation type="submission" date="2019-12" db="EMBL/GenBank/DDBJ databases">
        <title>Roseobacter cerasinus sp. nov., isolated from seawater around aquaculture.</title>
        <authorList>
            <person name="Muramatsu S."/>
            <person name="Takabe Y."/>
            <person name="Mori K."/>
            <person name="Takaichi S."/>
            <person name="Hanada S."/>
        </authorList>
    </citation>
    <scope>NUCLEOTIDE SEQUENCE [LARGE SCALE GENOMIC DNA]</scope>
    <source>
        <strain evidence="6 7">AI77</strain>
    </source>
</reference>
<organism evidence="6 7">
    <name type="scientific">Roseobacter cerasinus</name>
    <dbReference type="NCBI Taxonomy" id="2602289"/>
    <lineage>
        <taxon>Bacteria</taxon>
        <taxon>Pseudomonadati</taxon>
        <taxon>Pseudomonadota</taxon>
        <taxon>Alphaproteobacteria</taxon>
        <taxon>Rhodobacterales</taxon>
        <taxon>Roseobacteraceae</taxon>
        <taxon>Roseobacter</taxon>
    </lineage>
</organism>
<keyword evidence="3" id="KW-0157">Chromophore</keyword>
<dbReference type="AlphaFoldDB" id="A0A640VQC2"/>
<dbReference type="RefSeq" id="WP_159974315.1">
    <property type="nucleotide sequence ID" value="NZ_BLIV01000001.1"/>
</dbReference>
<evidence type="ECO:0000256" key="4">
    <source>
        <dbReference type="SAM" id="MobiDB-lite"/>
    </source>
</evidence>
<feature type="domain" description="PAS" evidence="5">
    <location>
        <begin position="46"/>
        <end position="119"/>
    </location>
</feature>
<dbReference type="Pfam" id="PF13426">
    <property type="entry name" value="PAS_9"/>
    <property type="match status" value="1"/>
</dbReference>
<evidence type="ECO:0000313" key="7">
    <source>
        <dbReference type="Proteomes" id="UP000436522"/>
    </source>
</evidence>
<evidence type="ECO:0000256" key="3">
    <source>
        <dbReference type="ARBA" id="ARBA00022991"/>
    </source>
</evidence>
<dbReference type="EMBL" id="BLIV01000001">
    <property type="protein sequence ID" value="GFE48406.1"/>
    <property type="molecule type" value="Genomic_DNA"/>
</dbReference>
<dbReference type="NCBIfam" id="TIGR00229">
    <property type="entry name" value="sensory_box"/>
    <property type="match status" value="1"/>
</dbReference>
<dbReference type="OrthoDB" id="489241at2"/>
<keyword evidence="7" id="KW-1185">Reference proteome</keyword>
<gene>
    <name evidence="6" type="ORF">So717_01590</name>
</gene>
<evidence type="ECO:0000256" key="2">
    <source>
        <dbReference type="ARBA" id="ARBA00022643"/>
    </source>
</evidence>
<evidence type="ECO:0000259" key="5">
    <source>
        <dbReference type="PROSITE" id="PS50112"/>
    </source>
</evidence>
<keyword evidence="2" id="KW-0288">FMN</keyword>
<dbReference type="InterPro" id="IPR000014">
    <property type="entry name" value="PAS"/>
</dbReference>